<gene>
    <name evidence="2" type="ORF">ACH50_02005</name>
</gene>
<dbReference type="EMBL" id="LFEJ01000003">
    <property type="protein sequence ID" value="KMV36206.1"/>
    <property type="molecule type" value="Genomic_DNA"/>
</dbReference>
<dbReference type="OrthoDB" id="9799970at2"/>
<dbReference type="Proteomes" id="UP000037315">
    <property type="component" value="Unassembled WGS sequence"/>
</dbReference>
<dbReference type="SUPFAM" id="SSF55166">
    <property type="entry name" value="Hedgehog/DD-peptidase"/>
    <property type="match status" value="1"/>
</dbReference>
<organism evidence="2 3">
    <name type="scientific">Franconibacter pulveris</name>
    <dbReference type="NCBI Taxonomy" id="435910"/>
    <lineage>
        <taxon>Bacteria</taxon>
        <taxon>Pseudomonadati</taxon>
        <taxon>Pseudomonadota</taxon>
        <taxon>Gammaproteobacteria</taxon>
        <taxon>Enterobacterales</taxon>
        <taxon>Enterobacteriaceae</taxon>
        <taxon>Franconibacter</taxon>
    </lineage>
</organism>
<dbReference type="Gene3D" id="3.30.1380.10">
    <property type="match status" value="1"/>
</dbReference>
<dbReference type="InterPro" id="IPR039561">
    <property type="entry name" value="Peptidase_M15C"/>
</dbReference>
<dbReference type="PATRIC" id="fig|1656095.3.peg.173"/>
<reference evidence="2 3" key="1">
    <citation type="submission" date="2015-06" db="EMBL/GenBank/DDBJ databases">
        <title>Genome sequencing of Cronobacter sp. strain DJ34 isolated from petroleum contaminated sludge of Duliajan Oil Fields, Assam, India.</title>
        <authorList>
            <person name="Pal S."/>
            <person name="Banerjee T.D."/>
            <person name="Roy A."/>
            <person name="Sar P."/>
            <person name="Kazy S.K."/>
        </authorList>
    </citation>
    <scope>NUCLEOTIDE SEQUENCE [LARGE SCALE GENOMIC DNA]</scope>
    <source>
        <strain evidence="2 3">DJ34</strain>
    </source>
</reference>
<evidence type="ECO:0000313" key="2">
    <source>
        <dbReference type="EMBL" id="KMV36206.1"/>
    </source>
</evidence>
<protein>
    <recommendedName>
        <fullName evidence="1">Peptidase M15C domain-containing protein</fullName>
    </recommendedName>
</protein>
<proteinExistence type="predicted"/>
<sequence length="163" mass="18388">MSVYSYEHPLIGKVTYVTDHNPPLYGDTISFIKGFEPSSQLGFVHIPQLEGRDNADSDLFFHKKAHKQLLTVFTEIEKQGLLDIITQCNTAFKMRLRRPTSGYFSSLPSNHAFGLALDINQNDGMDGISCAPLAPVFQYYGFTWGKTFSMAPDATHFEIKKFL</sequence>
<accession>A0A0J8VSS7</accession>
<evidence type="ECO:0000259" key="1">
    <source>
        <dbReference type="Pfam" id="PF13539"/>
    </source>
</evidence>
<dbReference type="Pfam" id="PF13539">
    <property type="entry name" value="Peptidase_M15_4"/>
    <property type="match status" value="1"/>
</dbReference>
<dbReference type="GO" id="GO:0008233">
    <property type="term" value="F:peptidase activity"/>
    <property type="evidence" value="ECO:0007669"/>
    <property type="project" value="InterPro"/>
</dbReference>
<dbReference type="STRING" id="1121863.GCA_000621185_00544"/>
<comment type="caution">
    <text evidence="2">The sequence shown here is derived from an EMBL/GenBank/DDBJ whole genome shotgun (WGS) entry which is preliminary data.</text>
</comment>
<name>A0A0J8VSS7_9ENTR</name>
<feature type="domain" description="Peptidase M15C" evidence="1">
    <location>
        <begin position="109"/>
        <end position="159"/>
    </location>
</feature>
<dbReference type="InterPro" id="IPR009045">
    <property type="entry name" value="Zn_M74/Hedgehog-like"/>
</dbReference>
<evidence type="ECO:0000313" key="3">
    <source>
        <dbReference type="Proteomes" id="UP000037315"/>
    </source>
</evidence>
<keyword evidence="3" id="KW-1185">Reference proteome</keyword>
<dbReference type="AlphaFoldDB" id="A0A0J8VSS7"/>
<dbReference type="RefSeq" id="WP_024560599.1">
    <property type="nucleotide sequence ID" value="NZ_LFEJ01000003.1"/>
</dbReference>